<keyword evidence="1" id="KW-0812">Transmembrane</keyword>
<protein>
    <recommendedName>
        <fullName evidence="4">LexA-binding, inner membrane-associated hydrolase</fullName>
    </recommendedName>
</protein>
<reference evidence="3" key="1">
    <citation type="submission" date="2016-11" db="EMBL/GenBank/DDBJ databases">
        <authorList>
            <person name="Varghese N."/>
            <person name="Submissions S."/>
        </authorList>
    </citation>
    <scope>NUCLEOTIDE SEQUENCE [LARGE SCALE GENOMIC DNA]</scope>
    <source>
        <strain evidence="3">DSM 18569</strain>
    </source>
</reference>
<keyword evidence="1" id="KW-0472">Membrane</keyword>
<dbReference type="AlphaFoldDB" id="A0A1M7HHV6"/>
<dbReference type="InterPro" id="IPR046125">
    <property type="entry name" value="DUF6122"/>
</dbReference>
<evidence type="ECO:0000313" key="3">
    <source>
        <dbReference type="Proteomes" id="UP000183947"/>
    </source>
</evidence>
<evidence type="ECO:0000313" key="2">
    <source>
        <dbReference type="EMBL" id="SHM28050.1"/>
    </source>
</evidence>
<gene>
    <name evidence="2" type="ORF">SAMN02746009_04232</name>
</gene>
<feature type="transmembrane region" description="Helical" evidence="1">
    <location>
        <begin position="59"/>
        <end position="78"/>
    </location>
</feature>
<evidence type="ECO:0008006" key="4">
    <source>
        <dbReference type="Google" id="ProtNLM"/>
    </source>
</evidence>
<keyword evidence="1" id="KW-1133">Transmembrane helix</keyword>
<organism evidence="2 3">
    <name type="scientific">Hymenobacter psychrotolerans DSM 18569</name>
    <dbReference type="NCBI Taxonomy" id="1121959"/>
    <lineage>
        <taxon>Bacteria</taxon>
        <taxon>Pseudomonadati</taxon>
        <taxon>Bacteroidota</taxon>
        <taxon>Cytophagia</taxon>
        <taxon>Cytophagales</taxon>
        <taxon>Hymenobacteraceae</taxon>
        <taxon>Hymenobacter</taxon>
    </lineage>
</organism>
<dbReference type="Pfam" id="PF19617">
    <property type="entry name" value="DUF6122"/>
    <property type="match status" value="1"/>
</dbReference>
<keyword evidence="3" id="KW-1185">Reference proteome</keyword>
<accession>A0A1M7HHV6</accession>
<dbReference type="OrthoDB" id="289051at2"/>
<proteinExistence type="predicted"/>
<evidence type="ECO:0000256" key="1">
    <source>
        <dbReference type="SAM" id="Phobius"/>
    </source>
</evidence>
<dbReference type="STRING" id="1121959.SAMN02746009_04232"/>
<feature type="transmembrane region" description="Helical" evidence="1">
    <location>
        <begin position="26"/>
        <end position="47"/>
    </location>
</feature>
<sequence>MLHAFLHITVPGLVALAFYRPHWRRVWLVLAAALLLDLDHLWAMPFYDPDRCSINFHTFHTFHTYWAMAGYVLLLLPARTRVWAVGFLLHMGLDYTECWQRGIYLP</sequence>
<name>A0A1M7HHV6_9BACT</name>
<dbReference type="RefSeq" id="WP_073289183.1">
    <property type="nucleotide sequence ID" value="NZ_FRAS01000050.1"/>
</dbReference>
<dbReference type="Proteomes" id="UP000183947">
    <property type="component" value="Unassembled WGS sequence"/>
</dbReference>
<dbReference type="EMBL" id="FRAS01000050">
    <property type="protein sequence ID" value="SHM28050.1"/>
    <property type="molecule type" value="Genomic_DNA"/>
</dbReference>